<evidence type="ECO:0000313" key="6">
    <source>
        <dbReference type="Proteomes" id="UP001597403"/>
    </source>
</evidence>
<evidence type="ECO:0000256" key="2">
    <source>
        <dbReference type="ARBA" id="ARBA00022795"/>
    </source>
</evidence>
<dbReference type="Pfam" id="PF03963">
    <property type="entry name" value="FlgD"/>
    <property type="match status" value="1"/>
</dbReference>
<keyword evidence="5" id="KW-0966">Cell projection</keyword>
<comment type="function">
    <text evidence="3">Required for flagellar hook formation. May act as a scaffolding protein.</text>
</comment>
<gene>
    <name evidence="5" type="ORF">ACFSGI_13165</name>
</gene>
<dbReference type="EMBL" id="JBHUGF010000010">
    <property type="protein sequence ID" value="MFD1990917.1"/>
    <property type="molecule type" value="Genomic_DNA"/>
</dbReference>
<keyword evidence="5" id="KW-0969">Cilium</keyword>
<keyword evidence="5" id="KW-0282">Flagellum</keyword>
<accession>A0ABW4UTS0</accession>
<evidence type="ECO:0000256" key="4">
    <source>
        <dbReference type="SAM" id="MobiDB-lite"/>
    </source>
</evidence>
<dbReference type="RefSeq" id="WP_379283403.1">
    <property type="nucleotide sequence ID" value="NZ_JBHUGF010000010.1"/>
</dbReference>
<feature type="compositionally biased region" description="Low complexity" evidence="4">
    <location>
        <begin position="156"/>
        <end position="210"/>
    </location>
</feature>
<keyword evidence="2 3" id="KW-1005">Bacterial flagellum biogenesis</keyword>
<dbReference type="InterPro" id="IPR005648">
    <property type="entry name" value="FlgD"/>
</dbReference>
<evidence type="ECO:0000313" key="5">
    <source>
        <dbReference type="EMBL" id="MFD1990917.1"/>
    </source>
</evidence>
<name>A0ABW4UTS0_9BACL</name>
<protein>
    <recommendedName>
        <fullName evidence="3">Basal-body rod modification protein FlgD</fullName>
    </recommendedName>
</protein>
<dbReference type="Proteomes" id="UP001597403">
    <property type="component" value="Unassembled WGS sequence"/>
</dbReference>
<feature type="region of interest" description="Disordered" evidence="4">
    <location>
        <begin position="156"/>
        <end position="243"/>
    </location>
</feature>
<comment type="caution">
    <text evidence="5">The sequence shown here is derived from an EMBL/GenBank/DDBJ whole genome shotgun (WGS) entry which is preliminary data.</text>
</comment>
<keyword evidence="6" id="KW-1185">Reference proteome</keyword>
<proteinExistence type="inferred from homology"/>
<feature type="compositionally biased region" description="Polar residues" evidence="4">
    <location>
        <begin position="232"/>
        <end position="243"/>
    </location>
</feature>
<comment type="similarity">
    <text evidence="1 3">Belongs to the FlgD family.</text>
</comment>
<organism evidence="5 6">
    <name type="scientific">Paenibacillus nicotianae</name>
    <dbReference type="NCBI Taxonomy" id="1526551"/>
    <lineage>
        <taxon>Bacteria</taxon>
        <taxon>Bacillati</taxon>
        <taxon>Bacillota</taxon>
        <taxon>Bacilli</taxon>
        <taxon>Bacillales</taxon>
        <taxon>Paenibacillaceae</taxon>
        <taxon>Paenibacillus</taxon>
    </lineage>
</organism>
<evidence type="ECO:0000256" key="3">
    <source>
        <dbReference type="RuleBase" id="RU362076"/>
    </source>
</evidence>
<reference evidence="6" key="1">
    <citation type="journal article" date="2019" name="Int. J. Syst. Evol. Microbiol.">
        <title>The Global Catalogue of Microorganisms (GCM) 10K type strain sequencing project: providing services to taxonomists for standard genome sequencing and annotation.</title>
        <authorList>
            <consortium name="The Broad Institute Genomics Platform"/>
            <consortium name="The Broad Institute Genome Sequencing Center for Infectious Disease"/>
            <person name="Wu L."/>
            <person name="Ma J."/>
        </authorList>
    </citation>
    <scope>NUCLEOTIDE SEQUENCE [LARGE SCALE GENOMIC DNA]</scope>
    <source>
        <strain evidence="6">CGMCC 1.15067</strain>
    </source>
</reference>
<evidence type="ECO:0000256" key="1">
    <source>
        <dbReference type="ARBA" id="ARBA00010577"/>
    </source>
</evidence>
<sequence>MPDVISTSNMWPNYSTSNVQKAAATSKSELGKDQFLTILVAQLKNQDPMSPMENTEFIGQMAQFSSLEQLINIGKKIDSVGSSVDNSLGASSQLIGKKITWPEEKTDSATGEKTTTYQSGVVGSIVLKAGVQYAQVGENAVPLSIIAMVEAANATTTPTKTDTTTPTPATTTPSGVTETPTAPVETTTPATTTEPEATTPTTTTEETATPSSGEQASTPTEATPVTPEPAKDTTTPASEEGSS</sequence>